<proteinExistence type="predicted"/>
<accession>A0ABU1T5R7</accession>
<gene>
    <name evidence="1" type="ORF">J2W55_000559</name>
</gene>
<comment type="caution">
    <text evidence="1">The sequence shown here is derived from an EMBL/GenBank/DDBJ whole genome shotgun (WGS) entry which is preliminary data.</text>
</comment>
<name>A0ABU1T5R7_9SPHI</name>
<evidence type="ECO:0000313" key="1">
    <source>
        <dbReference type="EMBL" id="MDR6940731.1"/>
    </source>
</evidence>
<organism evidence="1 2">
    <name type="scientific">Mucilaginibacter pocheonensis</name>
    <dbReference type="NCBI Taxonomy" id="398050"/>
    <lineage>
        <taxon>Bacteria</taxon>
        <taxon>Pseudomonadati</taxon>
        <taxon>Bacteroidota</taxon>
        <taxon>Sphingobacteriia</taxon>
        <taxon>Sphingobacteriales</taxon>
        <taxon>Sphingobacteriaceae</taxon>
        <taxon>Mucilaginibacter</taxon>
    </lineage>
</organism>
<dbReference type="Proteomes" id="UP001247620">
    <property type="component" value="Unassembled WGS sequence"/>
</dbReference>
<keyword evidence="2" id="KW-1185">Reference proteome</keyword>
<protein>
    <submittedName>
        <fullName evidence="1">Uncharacterized protein</fullName>
    </submittedName>
</protein>
<reference evidence="1 2" key="1">
    <citation type="submission" date="2023-07" db="EMBL/GenBank/DDBJ databases">
        <title>Sorghum-associated microbial communities from plants grown in Nebraska, USA.</title>
        <authorList>
            <person name="Schachtman D."/>
        </authorList>
    </citation>
    <scope>NUCLEOTIDE SEQUENCE [LARGE SCALE GENOMIC DNA]</scope>
    <source>
        <strain evidence="1 2">3262</strain>
    </source>
</reference>
<sequence length="83" mass="9473">MTHTALRWSGVNKWSKKLLKSKKRAPVLNTGALFLPAFVQEVNNFCGDNNCMVNAYYLKVLFINVCITVINDKNNKCYDDITD</sequence>
<evidence type="ECO:0000313" key="2">
    <source>
        <dbReference type="Proteomes" id="UP001247620"/>
    </source>
</evidence>
<dbReference type="EMBL" id="JAVDUU010000001">
    <property type="protein sequence ID" value="MDR6940731.1"/>
    <property type="molecule type" value="Genomic_DNA"/>
</dbReference>